<organism evidence="10 11">
    <name type="scientific">Polypedilum vanderplanki</name>
    <name type="common">Sleeping chironomid midge</name>
    <dbReference type="NCBI Taxonomy" id="319348"/>
    <lineage>
        <taxon>Eukaryota</taxon>
        <taxon>Metazoa</taxon>
        <taxon>Ecdysozoa</taxon>
        <taxon>Arthropoda</taxon>
        <taxon>Hexapoda</taxon>
        <taxon>Insecta</taxon>
        <taxon>Pterygota</taxon>
        <taxon>Neoptera</taxon>
        <taxon>Endopterygota</taxon>
        <taxon>Diptera</taxon>
        <taxon>Nematocera</taxon>
        <taxon>Chironomoidea</taxon>
        <taxon>Chironomidae</taxon>
        <taxon>Chironominae</taxon>
        <taxon>Polypedilum</taxon>
        <taxon>Polypedilum</taxon>
    </lineage>
</organism>
<keyword evidence="5" id="KW-0804">Transcription</keyword>
<evidence type="ECO:0000313" key="11">
    <source>
        <dbReference type="Proteomes" id="UP001107558"/>
    </source>
</evidence>
<reference evidence="10" key="1">
    <citation type="submission" date="2021-03" db="EMBL/GenBank/DDBJ databases">
        <title>Chromosome level genome of the anhydrobiotic midge Polypedilum vanderplanki.</title>
        <authorList>
            <person name="Yoshida Y."/>
            <person name="Kikawada T."/>
            <person name="Gusev O."/>
        </authorList>
    </citation>
    <scope>NUCLEOTIDE SEQUENCE</scope>
    <source>
        <strain evidence="10">NIAS01</strain>
        <tissue evidence="10">Whole body or cell culture</tissue>
    </source>
</reference>
<evidence type="ECO:0000256" key="8">
    <source>
        <dbReference type="PROSITE-ProRule" id="PRU00108"/>
    </source>
</evidence>
<dbReference type="GO" id="GO:0006355">
    <property type="term" value="P:regulation of DNA-templated transcription"/>
    <property type="evidence" value="ECO:0007669"/>
    <property type="project" value="InterPro"/>
</dbReference>
<dbReference type="InterPro" id="IPR050224">
    <property type="entry name" value="TALE_homeobox"/>
</dbReference>
<comment type="similarity">
    <text evidence="7">Belongs to the TALE/TGIF homeobox family.</text>
</comment>
<dbReference type="Pfam" id="PF05920">
    <property type="entry name" value="Homeobox_KN"/>
    <property type="match status" value="1"/>
</dbReference>
<dbReference type="GO" id="GO:0005634">
    <property type="term" value="C:nucleus"/>
    <property type="evidence" value="ECO:0007669"/>
    <property type="project" value="UniProtKB-SubCell"/>
</dbReference>
<evidence type="ECO:0000259" key="9">
    <source>
        <dbReference type="PROSITE" id="PS50071"/>
    </source>
</evidence>
<dbReference type="SUPFAM" id="SSF46689">
    <property type="entry name" value="Homeodomain-like"/>
    <property type="match status" value="1"/>
</dbReference>
<evidence type="ECO:0000256" key="4">
    <source>
        <dbReference type="ARBA" id="ARBA00023155"/>
    </source>
</evidence>
<dbReference type="SMART" id="SM00389">
    <property type="entry name" value="HOX"/>
    <property type="match status" value="1"/>
</dbReference>
<dbReference type="FunFam" id="1.10.10.60:FF:000059">
    <property type="entry name" value="TGFB-induced factor homeobox 1"/>
    <property type="match status" value="1"/>
</dbReference>
<dbReference type="Gene3D" id="1.10.10.60">
    <property type="entry name" value="Homeodomain-like"/>
    <property type="match status" value="1"/>
</dbReference>
<proteinExistence type="inferred from homology"/>
<evidence type="ECO:0000256" key="6">
    <source>
        <dbReference type="ARBA" id="ARBA00023242"/>
    </source>
</evidence>
<accession>A0A9J6CAC8</accession>
<comment type="caution">
    <text evidence="10">The sequence shown here is derived from an EMBL/GenBank/DDBJ whole genome shotgun (WGS) entry which is preliminary data.</text>
</comment>
<gene>
    <name evidence="10" type="ORF">PVAND_008473</name>
</gene>
<dbReference type="GO" id="GO:0048646">
    <property type="term" value="P:anatomical structure formation involved in morphogenesis"/>
    <property type="evidence" value="ECO:0007669"/>
    <property type="project" value="UniProtKB-ARBA"/>
</dbReference>
<evidence type="ECO:0000256" key="3">
    <source>
        <dbReference type="ARBA" id="ARBA00023125"/>
    </source>
</evidence>
<keyword evidence="4 8" id="KW-0371">Homeobox</keyword>
<dbReference type="InterPro" id="IPR001356">
    <property type="entry name" value="HD"/>
</dbReference>
<keyword evidence="11" id="KW-1185">Reference proteome</keyword>
<keyword evidence="2" id="KW-0805">Transcription regulation</keyword>
<evidence type="ECO:0000256" key="7">
    <source>
        <dbReference type="ARBA" id="ARBA00038021"/>
    </source>
</evidence>
<dbReference type="GO" id="GO:0001654">
    <property type="term" value="P:eye development"/>
    <property type="evidence" value="ECO:0007669"/>
    <property type="project" value="UniProtKB-ARBA"/>
</dbReference>
<dbReference type="EMBL" id="JADBJN010000002">
    <property type="protein sequence ID" value="KAG5678840.1"/>
    <property type="molecule type" value="Genomic_DNA"/>
</dbReference>
<evidence type="ECO:0000256" key="2">
    <source>
        <dbReference type="ARBA" id="ARBA00023015"/>
    </source>
</evidence>
<dbReference type="OrthoDB" id="10056939at2759"/>
<dbReference type="GO" id="GO:0000987">
    <property type="term" value="F:cis-regulatory region sequence-specific DNA binding"/>
    <property type="evidence" value="ECO:0007669"/>
    <property type="project" value="UniProtKB-ARBA"/>
</dbReference>
<dbReference type="InterPro" id="IPR009057">
    <property type="entry name" value="Homeodomain-like_sf"/>
</dbReference>
<keyword evidence="6 8" id="KW-0539">Nucleus</keyword>
<keyword evidence="3 8" id="KW-0238">DNA-binding</keyword>
<sequence>MSQQKIDIKQEDFMNEPQVKLLHENQSFEELDESGVMMNEIVDEYNNDDSFRKRRGNLPKKSVNFLKNWLFNHRLNAYPTEEEKVMLSKETGLTNLQICNWFINARRRILPEMIKTHDGYDPNKFRISRKGKHGNEKPLSFSTLLATKKDMPMKFTTSKSISQVQEEIMDSSGNQSSEDIEIDTDALAYMKNEGSLMKIGNDYDENNLIYRSDEDIDIEEHKYVPIIEGASTSNDFYNIASHPRFAHLSESRRKSTPPMRIQQVPHNLPAQSSSSQELHQSVRVRGVIRDPANSKCLYLLVDSNS</sequence>
<evidence type="ECO:0000256" key="1">
    <source>
        <dbReference type="ARBA" id="ARBA00004123"/>
    </source>
</evidence>
<name>A0A9J6CAC8_POLVA</name>
<dbReference type="GO" id="GO:0009887">
    <property type="term" value="P:animal organ morphogenesis"/>
    <property type="evidence" value="ECO:0007669"/>
    <property type="project" value="UniProtKB-ARBA"/>
</dbReference>
<evidence type="ECO:0000313" key="10">
    <source>
        <dbReference type="EMBL" id="KAG5678840.1"/>
    </source>
</evidence>
<dbReference type="PROSITE" id="PS50071">
    <property type="entry name" value="HOMEOBOX_2"/>
    <property type="match status" value="1"/>
</dbReference>
<evidence type="ECO:0000256" key="5">
    <source>
        <dbReference type="ARBA" id="ARBA00023163"/>
    </source>
</evidence>
<comment type="subcellular location">
    <subcellularLocation>
        <location evidence="1 8">Nucleus</location>
    </subcellularLocation>
</comment>
<dbReference type="CDD" id="cd00086">
    <property type="entry name" value="homeodomain"/>
    <property type="match status" value="1"/>
</dbReference>
<feature type="DNA-binding region" description="Homeobox" evidence="8">
    <location>
        <begin position="51"/>
        <end position="113"/>
    </location>
</feature>
<dbReference type="Proteomes" id="UP001107558">
    <property type="component" value="Chromosome 2"/>
</dbReference>
<protein>
    <recommendedName>
        <fullName evidence="9">Homeobox domain-containing protein</fullName>
    </recommendedName>
</protein>
<feature type="domain" description="Homeobox" evidence="9">
    <location>
        <begin position="49"/>
        <end position="112"/>
    </location>
</feature>
<dbReference type="AlphaFoldDB" id="A0A9J6CAC8"/>
<dbReference type="InterPro" id="IPR008422">
    <property type="entry name" value="KN_HD"/>
</dbReference>
<dbReference type="PANTHER" id="PTHR11850">
    <property type="entry name" value="HOMEOBOX PROTEIN TRANSCRIPTION FACTORS"/>
    <property type="match status" value="1"/>
</dbReference>